<dbReference type="OrthoDB" id="260790at2"/>
<dbReference type="RefSeq" id="WP_146503143.1">
    <property type="nucleotide sequence ID" value="NZ_SJPG01000001.1"/>
</dbReference>
<dbReference type="Proteomes" id="UP000316095">
    <property type="component" value="Unassembled WGS sequence"/>
</dbReference>
<accession>A0A5C5XGW8</accession>
<evidence type="ECO:0000313" key="1">
    <source>
        <dbReference type="EMBL" id="TWT61112.1"/>
    </source>
</evidence>
<gene>
    <name evidence="1" type="ORF">Pan54_18460</name>
</gene>
<sequence length="452" mass="50402">MRHNIRVPQFDTFSATRFAMRTMALVAVCLMVISATVKTAYSCPFCNAPQLTLAEQIAQSDAAVIAEWTKGTPPDFDAGTPGTTTYRIEKIIKSPDTNAVTIDQLIVLKEYYPGEAGQFSLIVGSQDLSVSTRLLEKRLKVGAFGLTPVEEPAQTPILIPVSFTTAPTEMNWLSPLDISKEGFEYVKNVPGPENDPQKRLRYYVNFLEAKDPLIADDAYAEFANAPYDTIAAVRESFPREKVRQWVFSEETSVTRLGLYGLLLGLCGDDSDRVQLKEKVVSNDEDFRLGIDGIMAGYLLLAGEEGLNVLEETKLKPSLKSPSPVPFSETFATLQSLKFLWEYAPGTVDKERLRSSMRILLQHPDLADLVIIDLARWEDWSLLPKLKEMYGSEPYDVPAIKRAIVGYLIACEKQRPEDPAAEVPQFVVSAGEYLAQLEETDPKTVKTARLLFR</sequence>
<comment type="caution">
    <text evidence="1">The sequence shown here is derived from an EMBL/GenBank/DDBJ whole genome shotgun (WGS) entry which is preliminary data.</text>
</comment>
<proteinExistence type="predicted"/>
<keyword evidence="2" id="KW-1185">Reference proteome</keyword>
<name>A0A5C5XGW8_9PLAN</name>
<evidence type="ECO:0000313" key="2">
    <source>
        <dbReference type="Proteomes" id="UP000316095"/>
    </source>
</evidence>
<dbReference type="AlphaFoldDB" id="A0A5C5XGW8"/>
<dbReference type="EMBL" id="SJPG01000001">
    <property type="protein sequence ID" value="TWT61112.1"/>
    <property type="molecule type" value="Genomic_DNA"/>
</dbReference>
<organism evidence="1 2">
    <name type="scientific">Rubinisphaera italica</name>
    <dbReference type="NCBI Taxonomy" id="2527969"/>
    <lineage>
        <taxon>Bacteria</taxon>
        <taxon>Pseudomonadati</taxon>
        <taxon>Planctomycetota</taxon>
        <taxon>Planctomycetia</taxon>
        <taxon>Planctomycetales</taxon>
        <taxon>Planctomycetaceae</taxon>
        <taxon>Rubinisphaera</taxon>
    </lineage>
</organism>
<protein>
    <submittedName>
        <fullName evidence="1">Uncharacterized protein</fullName>
    </submittedName>
</protein>
<reference evidence="1 2" key="1">
    <citation type="submission" date="2019-02" db="EMBL/GenBank/DDBJ databases">
        <title>Deep-cultivation of Planctomycetes and their phenomic and genomic characterization uncovers novel biology.</title>
        <authorList>
            <person name="Wiegand S."/>
            <person name="Jogler M."/>
            <person name="Boedeker C."/>
            <person name="Pinto D."/>
            <person name="Vollmers J."/>
            <person name="Rivas-Marin E."/>
            <person name="Kohn T."/>
            <person name="Peeters S.H."/>
            <person name="Heuer A."/>
            <person name="Rast P."/>
            <person name="Oberbeckmann S."/>
            <person name="Bunk B."/>
            <person name="Jeske O."/>
            <person name="Meyerdierks A."/>
            <person name="Storesund J.E."/>
            <person name="Kallscheuer N."/>
            <person name="Luecker S."/>
            <person name="Lage O.M."/>
            <person name="Pohl T."/>
            <person name="Merkel B.J."/>
            <person name="Hornburger P."/>
            <person name="Mueller R.-W."/>
            <person name="Bruemmer F."/>
            <person name="Labrenz M."/>
            <person name="Spormann A.M."/>
            <person name="Op Den Camp H."/>
            <person name="Overmann J."/>
            <person name="Amann R."/>
            <person name="Jetten M.S.M."/>
            <person name="Mascher T."/>
            <person name="Medema M.H."/>
            <person name="Devos D.P."/>
            <person name="Kaster A.-K."/>
            <person name="Ovreas L."/>
            <person name="Rohde M."/>
            <person name="Galperin M.Y."/>
            <person name="Jogler C."/>
        </authorList>
    </citation>
    <scope>NUCLEOTIDE SEQUENCE [LARGE SCALE GENOMIC DNA]</scope>
    <source>
        <strain evidence="1 2">Pan54</strain>
    </source>
</reference>